<dbReference type="AlphaFoldDB" id="G3H342"/>
<dbReference type="Proteomes" id="UP000001075">
    <property type="component" value="Unassembled WGS sequence"/>
</dbReference>
<gene>
    <name evidence="1" type="ORF">I79_004651</name>
</gene>
<proteinExistence type="predicted"/>
<evidence type="ECO:0000313" key="1">
    <source>
        <dbReference type="EMBL" id="EGV92032.1"/>
    </source>
</evidence>
<reference evidence="2" key="1">
    <citation type="journal article" date="2011" name="Nat. Biotechnol.">
        <title>The genomic sequence of the Chinese hamster ovary (CHO)-K1 cell line.</title>
        <authorList>
            <person name="Xu X."/>
            <person name="Nagarajan H."/>
            <person name="Lewis N.E."/>
            <person name="Pan S."/>
            <person name="Cai Z."/>
            <person name="Liu X."/>
            <person name="Chen W."/>
            <person name="Xie M."/>
            <person name="Wang W."/>
            <person name="Hammond S."/>
            <person name="Andersen M.R."/>
            <person name="Neff N."/>
            <person name="Passarelli B."/>
            <person name="Koh W."/>
            <person name="Fan H.C."/>
            <person name="Wang J."/>
            <person name="Gui Y."/>
            <person name="Lee K.H."/>
            <person name="Betenbaugh M.J."/>
            <person name="Quake S.R."/>
            <person name="Famili I."/>
            <person name="Palsson B.O."/>
            <person name="Wang J."/>
        </authorList>
    </citation>
    <scope>NUCLEOTIDE SEQUENCE [LARGE SCALE GENOMIC DNA]</scope>
    <source>
        <strain evidence="2">CHO K1 cell line</strain>
    </source>
</reference>
<sequence length="56" mass="6432">MSQRHLMLKDKGQQSHSTGIAVCSELRTRVSHHWPKWDLSQQCKKTLISSKEQSAV</sequence>
<accession>G3H342</accession>
<dbReference type="EMBL" id="JH000122">
    <property type="protein sequence ID" value="EGV92032.1"/>
    <property type="molecule type" value="Genomic_DNA"/>
</dbReference>
<protein>
    <submittedName>
        <fullName evidence="1">Uncharacterized protein</fullName>
    </submittedName>
</protein>
<evidence type="ECO:0000313" key="2">
    <source>
        <dbReference type="Proteomes" id="UP000001075"/>
    </source>
</evidence>
<name>G3H342_CRIGR</name>
<organism evidence="1 2">
    <name type="scientific">Cricetulus griseus</name>
    <name type="common">Chinese hamster</name>
    <name type="synonym">Cricetulus barabensis griseus</name>
    <dbReference type="NCBI Taxonomy" id="10029"/>
    <lineage>
        <taxon>Eukaryota</taxon>
        <taxon>Metazoa</taxon>
        <taxon>Chordata</taxon>
        <taxon>Craniata</taxon>
        <taxon>Vertebrata</taxon>
        <taxon>Euteleostomi</taxon>
        <taxon>Mammalia</taxon>
        <taxon>Eutheria</taxon>
        <taxon>Euarchontoglires</taxon>
        <taxon>Glires</taxon>
        <taxon>Rodentia</taxon>
        <taxon>Myomorpha</taxon>
        <taxon>Muroidea</taxon>
        <taxon>Cricetidae</taxon>
        <taxon>Cricetinae</taxon>
        <taxon>Cricetulus</taxon>
    </lineage>
</organism>
<dbReference type="InParanoid" id="G3H342"/>